<sequence>MCPLSHLHRCLAPTPEPPLVCLSFRTALSADVPPPPTRVRALVAGTHCVRHSAEAVGGQHYVPLPPCDLDAPGRLPCLCAGCIVPRIAFIKSGKAEVDPTVEPRRCTALNFVLELNALKSIEIGLTEEMAPNLLQNDMVMQFGLLGLHFIELVRCRQK</sequence>
<organism evidence="1 2">
    <name type="scientific">Zea mays</name>
    <name type="common">Maize</name>
    <dbReference type="NCBI Taxonomy" id="4577"/>
    <lineage>
        <taxon>Eukaryota</taxon>
        <taxon>Viridiplantae</taxon>
        <taxon>Streptophyta</taxon>
        <taxon>Embryophyta</taxon>
        <taxon>Tracheophyta</taxon>
        <taxon>Spermatophyta</taxon>
        <taxon>Magnoliopsida</taxon>
        <taxon>Liliopsida</taxon>
        <taxon>Poales</taxon>
        <taxon>Poaceae</taxon>
        <taxon>PACMAD clade</taxon>
        <taxon>Panicoideae</taxon>
        <taxon>Andropogonodae</taxon>
        <taxon>Andropogoneae</taxon>
        <taxon>Tripsacinae</taxon>
        <taxon>Zea</taxon>
    </lineage>
</organism>
<name>A0A804PWW8_MAIZE</name>
<reference evidence="1" key="3">
    <citation type="submission" date="2021-05" db="UniProtKB">
        <authorList>
            <consortium name="EnsemblPlants"/>
        </authorList>
    </citation>
    <scope>IDENTIFICATION</scope>
    <source>
        <strain evidence="1">cv. B73</strain>
    </source>
</reference>
<accession>A0A804PWW8</accession>
<evidence type="ECO:0000313" key="1">
    <source>
        <dbReference type="EnsemblPlants" id="Zm00001eb282020_P001"/>
    </source>
</evidence>
<evidence type="ECO:0000313" key="2">
    <source>
        <dbReference type="Proteomes" id="UP000007305"/>
    </source>
</evidence>
<reference evidence="2" key="1">
    <citation type="journal article" date="2009" name="Science">
        <title>The B73 maize genome: complexity, diversity, and dynamics.</title>
        <authorList>
            <person name="Schnable P.S."/>
            <person name="Ware D."/>
            <person name="Fulton R.S."/>
            <person name="Stein J.C."/>
            <person name="Wei F."/>
            <person name="Pasternak S."/>
            <person name="Liang C."/>
            <person name="Zhang J."/>
            <person name="Fulton L."/>
            <person name="Graves T.A."/>
            <person name="Minx P."/>
            <person name="Reily A.D."/>
            <person name="Courtney L."/>
            <person name="Kruchowski S.S."/>
            <person name="Tomlinson C."/>
            <person name="Strong C."/>
            <person name="Delehaunty K."/>
            <person name="Fronick C."/>
            <person name="Courtney B."/>
            <person name="Rock S.M."/>
            <person name="Belter E."/>
            <person name="Du F."/>
            <person name="Kim K."/>
            <person name="Abbott R.M."/>
            <person name="Cotton M."/>
            <person name="Levy A."/>
            <person name="Marchetto P."/>
            <person name="Ochoa K."/>
            <person name="Jackson S.M."/>
            <person name="Gillam B."/>
            <person name="Chen W."/>
            <person name="Yan L."/>
            <person name="Higginbotham J."/>
            <person name="Cardenas M."/>
            <person name="Waligorski J."/>
            <person name="Applebaum E."/>
            <person name="Phelps L."/>
            <person name="Falcone J."/>
            <person name="Kanchi K."/>
            <person name="Thane T."/>
            <person name="Scimone A."/>
            <person name="Thane N."/>
            <person name="Henke J."/>
            <person name="Wang T."/>
            <person name="Ruppert J."/>
            <person name="Shah N."/>
            <person name="Rotter K."/>
            <person name="Hodges J."/>
            <person name="Ingenthron E."/>
            <person name="Cordes M."/>
            <person name="Kohlberg S."/>
            <person name="Sgro J."/>
            <person name="Delgado B."/>
            <person name="Mead K."/>
            <person name="Chinwalla A."/>
            <person name="Leonard S."/>
            <person name="Crouse K."/>
            <person name="Collura K."/>
            <person name="Kudrna D."/>
            <person name="Currie J."/>
            <person name="He R."/>
            <person name="Angelova A."/>
            <person name="Rajasekar S."/>
            <person name="Mueller T."/>
            <person name="Lomeli R."/>
            <person name="Scara G."/>
            <person name="Ko A."/>
            <person name="Delaney K."/>
            <person name="Wissotski M."/>
            <person name="Lopez G."/>
            <person name="Campos D."/>
            <person name="Braidotti M."/>
            <person name="Ashley E."/>
            <person name="Golser W."/>
            <person name="Kim H."/>
            <person name="Lee S."/>
            <person name="Lin J."/>
            <person name="Dujmic Z."/>
            <person name="Kim W."/>
            <person name="Talag J."/>
            <person name="Zuccolo A."/>
            <person name="Fan C."/>
            <person name="Sebastian A."/>
            <person name="Kramer M."/>
            <person name="Spiegel L."/>
            <person name="Nascimento L."/>
            <person name="Zutavern T."/>
            <person name="Miller B."/>
            <person name="Ambroise C."/>
            <person name="Muller S."/>
            <person name="Spooner W."/>
            <person name="Narechania A."/>
            <person name="Ren L."/>
            <person name="Wei S."/>
            <person name="Kumari S."/>
            <person name="Faga B."/>
            <person name="Levy M.J."/>
            <person name="McMahan L."/>
            <person name="Van Buren P."/>
            <person name="Vaughn M.W."/>
            <person name="Ying K."/>
            <person name="Yeh C.-T."/>
            <person name="Emrich S.J."/>
            <person name="Jia Y."/>
            <person name="Kalyanaraman A."/>
            <person name="Hsia A.-P."/>
            <person name="Barbazuk W.B."/>
            <person name="Baucom R.S."/>
            <person name="Brutnell T.P."/>
            <person name="Carpita N.C."/>
            <person name="Chaparro C."/>
            <person name="Chia J.-M."/>
            <person name="Deragon J.-M."/>
            <person name="Estill J.C."/>
            <person name="Fu Y."/>
            <person name="Jeddeloh J.A."/>
            <person name="Han Y."/>
            <person name="Lee H."/>
            <person name="Li P."/>
            <person name="Lisch D.R."/>
            <person name="Liu S."/>
            <person name="Liu Z."/>
            <person name="Nagel D.H."/>
            <person name="McCann M.C."/>
            <person name="SanMiguel P."/>
            <person name="Myers A.M."/>
            <person name="Nettleton D."/>
            <person name="Nguyen J."/>
            <person name="Penning B.W."/>
            <person name="Ponnala L."/>
            <person name="Schneider K.L."/>
            <person name="Schwartz D.C."/>
            <person name="Sharma A."/>
            <person name="Soderlund C."/>
            <person name="Springer N.M."/>
            <person name="Sun Q."/>
            <person name="Wang H."/>
            <person name="Waterman M."/>
            <person name="Westerman R."/>
            <person name="Wolfgruber T.K."/>
            <person name="Yang L."/>
            <person name="Yu Y."/>
            <person name="Zhang L."/>
            <person name="Zhou S."/>
            <person name="Zhu Q."/>
            <person name="Bennetzen J.L."/>
            <person name="Dawe R.K."/>
            <person name="Jiang J."/>
            <person name="Jiang N."/>
            <person name="Presting G.G."/>
            <person name="Wessler S.R."/>
            <person name="Aluru S."/>
            <person name="Martienssen R.A."/>
            <person name="Clifton S.W."/>
            <person name="McCombie W.R."/>
            <person name="Wing R.A."/>
            <person name="Wilson R.K."/>
        </authorList>
    </citation>
    <scope>NUCLEOTIDE SEQUENCE [LARGE SCALE GENOMIC DNA]</scope>
    <source>
        <strain evidence="2">cv. B73</strain>
    </source>
</reference>
<dbReference type="AlphaFoldDB" id="A0A804PWW8"/>
<protein>
    <submittedName>
        <fullName evidence="1">Uncharacterized protein</fullName>
    </submittedName>
</protein>
<dbReference type="EnsemblPlants" id="Zm00001eb282020_T001">
    <property type="protein sequence ID" value="Zm00001eb282020_P001"/>
    <property type="gene ID" value="Zm00001eb282020"/>
</dbReference>
<dbReference type="InParanoid" id="A0A804PWW8"/>
<reference evidence="1" key="2">
    <citation type="submission" date="2019-07" db="EMBL/GenBank/DDBJ databases">
        <authorList>
            <person name="Seetharam A."/>
            <person name="Woodhouse M."/>
            <person name="Cannon E."/>
        </authorList>
    </citation>
    <scope>NUCLEOTIDE SEQUENCE [LARGE SCALE GENOMIC DNA]</scope>
    <source>
        <strain evidence="1">cv. B73</strain>
    </source>
</reference>
<dbReference type="Proteomes" id="UP000007305">
    <property type="component" value="Chromosome 6"/>
</dbReference>
<dbReference type="Gramene" id="Zm00001eb282020_T001">
    <property type="protein sequence ID" value="Zm00001eb282020_P001"/>
    <property type="gene ID" value="Zm00001eb282020"/>
</dbReference>
<keyword evidence="2" id="KW-1185">Reference proteome</keyword>
<proteinExistence type="predicted"/>